<dbReference type="STRING" id="795359.TOPB45_1179"/>
<evidence type="ECO:0000313" key="3">
    <source>
        <dbReference type="EMBL" id="AEH23267.1"/>
    </source>
</evidence>
<gene>
    <name evidence="3" type="ordered locus">TOPB45_1179</name>
</gene>
<dbReference type="GO" id="GO:0046914">
    <property type="term" value="F:transition metal ion binding"/>
    <property type="evidence" value="ECO:0007669"/>
    <property type="project" value="InterPro"/>
</dbReference>
<dbReference type="OrthoDB" id="5397380at2"/>
<dbReference type="eggNOG" id="COG1918">
    <property type="taxonomic scope" value="Bacteria"/>
</dbReference>
<dbReference type="InterPro" id="IPR038157">
    <property type="entry name" value="FeoA_core_dom"/>
</dbReference>
<name>F8C1U4_THEGP</name>
<accession>F8C1U4</accession>
<evidence type="ECO:0000313" key="4">
    <source>
        <dbReference type="Proteomes" id="UP000006583"/>
    </source>
</evidence>
<dbReference type="InterPro" id="IPR007167">
    <property type="entry name" value="Fe-transptr_FeoA-like"/>
</dbReference>
<organism evidence="3 4">
    <name type="scientific">Thermodesulfobacterium geofontis (strain OPF15)</name>
    <dbReference type="NCBI Taxonomy" id="795359"/>
    <lineage>
        <taxon>Bacteria</taxon>
        <taxon>Pseudomonadati</taxon>
        <taxon>Thermodesulfobacteriota</taxon>
        <taxon>Thermodesulfobacteria</taxon>
        <taxon>Thermodesulfobacteriales</taxon>
        <taxon>Thermodesulfobacteriaceae</taxon>
        <taxon>Thermodesulfobacterium</taxon>
    </lineage>
</organism>
<feature type="domain" description="Ferrous iron transporter FeoA-like" evidence="2">
    <location>
        <begin position="9"/>
        <end position="103"/>
    </location>
</feature>
<keyword evidence="1" id="KW-0408">Iron</keyword>
<dbReference type="SMART" id="SM00899">
    <property type="entry name" value="FeoA"/>
    <property type="match status" value="1"/>
</dbReference>
<reference evidence="3 4" key="1">
    <citation type="journal article" date="2013" name="Genome Announc.">
        <title>Complete genome sequence of the hyperthermophilic sulfate-reducing bacterium Thermodesulfobacterium geofontis OPF15T.</title>
        <authorList>
            <person name="Elkins J.G."/>
            <person name="Hamilton-Brehm S.D."/>
            <person name="Lucas S."/>
            <person name="Han J."/>
            <person name="Lapidus A."/>
            <person name="Cheng J.F."/>
            <person name="Goodwin L.A."/>
            <person name="Pitluck S."/>
            <person name="Peters L."/>
            <person name="Mikhailova N."/>
            <person name="Davenport K.W."/>
            <person name="Detter J.C."/>
            <person name="Han C.S."/>
            <person name="Tapia R."/>
            <person name="Land M.L."/>
            <person name="Hauser L."/>
            <person name="Kyrpides N.C."/>
            <person name="Ivanova N.N."/>
            <person name="Pagani I."/>
            <person name="Bruce D."/>
            <person name="Woyke T."/>
            <person name="Cottingham R.W."/>
        </authorList>
    </citation>
    <scope>NUCLEOTIDE SEQUENCE [LARGE SCALE GENOMIC DNA]</scope>
    <source>
        <strain evidence="3 4">OPF15</strain>
    </source>
</reference>
<dbReference type="EMBL" id="CP002829">
    <property type="protein sequence ID" value="AEH23267.1"/>
    <property type="molecule type" value="Genomic_DNA"/>
</dbReference>
<dbReference type="Pfam" id="PF04023">
    <property type="entry name" value="FeoA"/>
    <property type="match status" value="1"/>
</dbReference>
<evidence type="ECO:0000259" key="2">
    <source>
        <dbReference type="SMART" id="SM00899"/>
    </source>
</evidence>
<protein>
    <submittedName>
        <fullName evidence="3">FeoA family protein</fullName>
    </submittedName>
</protein>
<dbReference type="AlphaFoldDB" id="F8C1U4"/>
<dbReference type="SUPFAM" id="SSF50037">
    <property type="entry name" value="C-terminal domain of transcriptional repressors"/>
    <property type="match status" value="1"/>
</dbReference>
<dbReference type="PATRIC" id="fig|795359.3.peg.1193"/>
<sequence>MSGKRNEIVPLGLLREGEVGEIYSLPDLSLEAEFWGGPGGWGGWGHCFRRRRRFCQRISSMGLKPGQIVEVKQNRPGNPMLLKVGETFIALSRRVAMGIKVIKRG</sequence>
<dbReference type="RefSeq" id="WP_013909965.1">
    <property type="nucleotide sequence ID" value="NC_015682.1"/>
</dbReference>
<dbReference type="InterPro" id="IPR008988">
    <property type="entry name" value="Transcriptional_repressor_C"/>
</dbReference>
<dbReference type="Gene3D" id="2.30.30.90">
    <property type="match status" value="1"/>
</dbReference>
<proteinExistence type="predicted"/>
<dbReference type="KEGG" id="top:TOPB45_1179"/>
<dbReference type="HOGENOM" id="CLU_150646_6_3_0"/>
<evidence type="ECO:0000256" key="1">
    <source>
        <dbReference type="ARBA" id="ARBA00023004"/>
    </source>
</evidence>
<dbReference type="Proteomes" id="UP000006583">
    <property type="component" value="Chromosome"/>
</dbReference>
<keyword evidence="4" id="KW-1185">Reference proteome</keyword>